<gene>
    <name evidence="2" type="ORF">FPLFYP42_03321</name>
</gene>
<dbReference type="GO" id="GO:0003824">
    <property type="term" value="F:catalytic activity"/>
    <property type="evidence" value="ECO:0007669"/>
    <property type="project" value="InterPro"/>
</dbReference>
<sequence length="269" mass="30813">MGAPITPQKDFHAVSLSGGKDSTGLLLLMIERGMPIDAVLWADTGMEFPEMYGHIAKVDEHLFRKRGLHITVLRSPKSFEYMMFEEPKQKPSCLENRARLGIPPYGNGWPGIRVRWCTGQLKTHLINKEVNRLKGAHQLQQYVGIAADEAHRCKDLHYPLVDWGITEVQALQICYDRGFDFGGLYRIYRRASCWCCPFQRIGELRNLRHHHPELWARLLDLDKRARAQFGPGPLGQFKQNWSVARLEERFAREDGQTAPIQPNAPNDAT</sequence>
<dbReference type="SUPFAM" id="SSF52402">
    <property type="entry name" value="Adenine nucleotide alpha hydrolases-like"/>
    <property type="match status" value="1"/>
</dbReference>
<protein>
    <recommendedName>
        <fullName evidence="1">Phosphoadenosine phosphosulphate reductase domain-containing protein</fullName>
    </recommendedName>
</protein>
<organism evidence="2">
    <name type="scientific">Flavonifractor plautii</name>
    <name type="common">Fusobacterium plautii</name>
    <dbReference type="NCBI Taxonomy" id="292800"/>
    <lineage>
        <taxon>Bacteria</taxon>
        <taxon>Bacillati</taxon>
        <taxon>Bacillota</taxon>
        <taxon>Clostridia</taxon>
        <taxon>Eubacteriales</taxon>
        <taxon>Oscillospiraceae</taxon>
        <taxon>Flavonifractor</taxon>
    </lineage>
</organism>
<dbReference type="PANTHER" id="PTHR43196">
    <property type="entry name" value="SULFATE ADENYLYLTRANSFERASE SUBUNIT 2"/>
    <property type="match status" value="1"/>
</dbReference>
<dbReference type="EMBL" id="CACRUB010000051">
    <property type="protein sequence ID" value="VYU67005.1"/>
    <property type="molecule type" value="Genomic_DNA"/>
</dbReference>
<name>A0A6N3GRP7_FLAPL</name>
<dbReference type="Pfam" id="PF01507">
    <property type="entry name" value="PAPS_reduct"/>
    <property type="match status" value="1"/>
</dbReference>
<feature type="domain" description="Phosphoadenosine phosphosulphate reductase" evidence="1">
    <location>
        <begin position="13"/>
        <end position="86"/>
    </location>
</feature>
<dbReference type="RefSeq" id="WP_148342444.1">
    <property type="nucleotide sequence ID" value="NZ_CACRUB010000051.1"/>
</dbReference>
<dbReference type="InterPro" id="IPR050128">
    <property type="entry name" value="Sulfate_adenylyltrnsfr_sub2"/>
</dbReference>
<dbReference type="AlphaFoldDB" id="A0A6N3GRP7"/>
<reference evidence="2" key="1">
    <citation type="submission" date="2019-11" db="EMBL/GenBank/DDBJ databases">
        <authorList>
            <person name="Feng L."/>
        </authorList>
    </citation>
    <scope>NUCLEOTIDE SEQUENCE</scope>
    <source>
        <strain evidence="2">FplautiiLFYP42</strain>
    </source>
</reference>
<evidence type="ECO:0000259" key="1">
    <source>
        <dbReference type="Pfam" id="PF01507"/>
    </source>
</evidence>
<evidence type="ECO:0000313" key="2">
    <source>
        <dbReference type="EMBL" id="VYU67005.1"/>
    </source>
</evidence>
<dbReference type="Gene3D" id="3.40.50.620">
    <property type="entry name" value="HUPs"/>
    <property type="match status" value="1"/>
</dbReference>
<dbReference type="PANTHER" id="PTHR43196:SF2">
    <property type="entry name" value="PHOSPHOADENOSINE PHOSPHOSULFATE REDUCTASE"/>
    <property type="match status" value="1"/>
</dbReference>
<dbReference type="InterPro" id="IPR002500">
    <property type="entry name" value="PAPS_reduct_dom"/>
</dbReference>
<accession>A0A6N3GRP7</accession>
<proteinExistence type="predicted"/>
<dbReference type="InterPro" id="IPR014729">
    <property type="entry name" value="Rossmann-like_a/b/a_fold"/>
</dbReference>